<dbReference type="Gene3D" id="3.10.100.10">
    <property type="entry name" value="Mannose-Binding Protein A, subunit A"/>
    <property type="match status" value="2"/>
</dbReference>
<dbReference type="InterPro" id="IPR016186">
    <property type="entry name" value="C-type_lectin-like/link_sf"/>
</dbReference>
<protein>
    <submittedName>
        <fullName evidence="3">C-type lectin domain-containing protein</fullName>
    </submittedName>
</protein>
<dbReference type="PANTHER" id="PTHR22803">
    <property type="entry name" value="MANNOSE, PHOSPHOLIPASE, LECTIN RECEPTOR RELATED"/>
    <property type="match status" value="1"/>
</dbReference>
<accession>A0A0N5B0N3</accession>
<dbReference type="SUPFAM" id="SSF56436">
    <property type="entry name" value="C-type lectin-like"/>
    <property type="match status" value="2"/>
</dbReference>
<proteinExistence type="predicted"/>
<feature type="domain" description="C-type lectin" evidence="1">
    <location>
        <begin position="21"/>
        <end position="97"/>
    </location>
</feature>
<dbReference type="WBParaSite" id="SMUV_0001083501-mRNA-1">
    <property type="protein sequence ID" value="SMUV_0001083501-mRNA-1"/>
    <property type="gene ID" value="SMUV_0001083501"/>
</dbReference>
<dbReference type="CDD" id="cd00037">
    <property type="entry name" value="CLECT"/>
    <property type="match status" value="1"/>
</dbReference>
<dbReference type="Proteomes" id="UP000046393">
    <property type="component" value="Unplaced"/>
</dbReference>
<evidence type="ECO:0000313" key="2">
    <source>
        <dbReference type="Proteomes" id="UP000046393"/>
    </source>
</evidence>
<evidence type="ECO:0000313" key="3">
    <source>
        <dbReference type="WBParaSite" id="SMUV_0001083501-mRNA-1"/>
    </source>
</evidence>
<dbReference type="InterPro" id="IPR016187">
    <property type="entry name" value="CTDL_fold"/>
</dbReference>
<dbReference type="InterPro" id="IPR001304">
    <property type="entry name" value="C-type_lectin-like"/>
</dbReference>
<keyword evidence="2" id="KW-1185">Reference proteome</keyword>
<name>A0A0N5B0N3_9BILA</name>
<dbReference type="Pfam" id="PF00059">
    <property type="entry name" value="Lectin_C"/>
    <property type="match status" value="1"/>
</dbReference>
<organism evidence="2 3">
    <name type="scientific">Syphacia muris</name>
    <dbReference type="NCBI Taxonomy" id="451379"/>
    <lineage>
        <taxon>Eukaryota</taxon>
        <taxon>Metazoa</taxon>
        <taxon>Ecdysozoa</taxon>
        <taxon>Nematoda</taxon>
        <taxon>Chromadorea</taxon>
        <taxon>Rhabditida</taxon>
        <taxon>Spirurina</taxon>
        <taxon>Oxyuridomorpha</taxon>
        <taxon>Oxyuroidea</taxon>
        <taxon>Oxyuridae</taxon>
        <taxon>Syphacia</taxon>
    </lineage>
</organism>
<sequence>MKAKIVARKDHIGKISTDYAVNFEKAEQYCQEKFNGHLLSISNAEEHKFISGKYTSESFGSSTCLNCPSKLEILLGFRQRKNEDNLQFTDKTLSDYVRQRAERTLNREIMDHTILMKECGWYTNLACKAEYVPLPIYRPPRSVGNYLDVSSNTVPVTHYELFHYCSGPSWLEYNFLPTYVKGQSGRSSFCIYDVKITRHINITTMEDAENFCHTNFNGYLLSVLNDEEEVLLQVGFHNRRLFTEMLFPPFERQNEFYYELRFLGVKRNGKNFSNFIFSDGTSPEYFMARTLSDQNTFDANGDCYALIRSYELRRNAIWRIHCKRIKSIRYITCKSNVEFSPSIKTKTTTSKYWSENEFDYGTKYSIQNCKDF</sequence>
<dbReference type="InterPro" id="IPR050111">
    <property type="entry name" value="C-type_lectin/snaclec_domain"/>
</dbReference>
<evidence type="ECO:0000259" key="1">
    <source>
        <dbReference type="Pfam" id="PF00059"/>
    </source>
</evidence>
<reference evidence="3" key="1">
    <citation type="submission" date="2017-02" db="UniProtKB">
        <authorList>
            <consortium name="WormBaseParasite"/>
        </authorList>
    </citation>
    <scope>IDENTIFICATION</scope>
</reference>
<dbReference type="AlphaFoldDB" id="A0A0N5B0N3"/>